<organism evidence="1 2">
    <name type="scientific">Burkholderia aenigmatica</name>
    <dbReference type="NCBI Taxonomy" id="2015348"/>
    <lineage>
        <taxon>Bacteria</taxon>
        <taxon>Pseudomonadati</taxon>
        <taxon>Pseudomonadota</taxon>
        <taxon>Betaproteobacteria</taxon>
        <taxon>Burkholderiales</taxon>
        <taxon>Burkholderiaceae</taxon>
        <taxon>Burkholderia</taxon>
        <taxon>Burkholderia cepacia complex</taxon>
    </lineage>
</organism>
<name>A0A228II59_9BURK</name>
<protein>
    <submittedName>
        <fullName evidence="1">Uncharacterized protein</fullName>
    </submittedName>
</protein>
<evidence type="ECO:0000313" key="1">
    <source>
        <dbReference type="EMBL" id="OXI42103.1"/>
    </source>
</evidence>
<sequence>MIASCAIPASPQIACHVSACIDVKRMSATRTVEPGDPVHRVTRGELHLALEIGAGCRPFAKSLVNTTIERRSTVDVQRSFAKYAATSERPDLGRHG</sequence>
<dbReference type="EMBL" id="NKFA01000008">
    <property type="protein sequence ID" value="OXI42103.1"/>
    <property type="molecule type" value="Genomic_DNA"/>
</dbReference>
<evidence type="ECO:0000313" key="2">
    <source>
        <dbReference type="Proteomes" id="UP000214600"/>
    </source>
</evidence>
<reference evidence="2" key="1">
    <citation type="submission" date="2017-06" db="EMBL/GenBank/DDBJ databases">
        <authorList>
            <person name="LiPuma J."/>
            <person name="Spilker T."/>
        </authorList>
    </citation>
    <scope>NUCLEOTIDE SEQUENCE [LARGE SCALE GENOMIC DNA]</scope>
    <source>
        <strain evidence="2">AU17325</strain>
    </source>
</reference>
<dbReference type="AlphaFoldDB" id="A0A228II59"/>
<proteinExistence type="predicted"/>
<accession>A0A228II59</accession>
<gene>
    <name evidence="1" type="ORF">CFB84_22940</name>
</gene>
<dbReference type="Proteomes" id="UP000214600">
    <property type="component" value="Unassembled WGS sequence"/>
</dbReference>
<comment type="caution">
    <text evidence="1">The sequence shown here is derived from an EMBL/GenBank/DDBJ whole genome shotgun (WGS) entry which is preliminary data.</text>
</comment>
<reference evidence="1 2" key="2">
    <citation type="submission" date="2017-08" db="EMBL/GenBank/DDBJ databases">
        <title>WGS of novel Burkholderia cepaca complex species.</title>
        <authorList>
            <person name="Lipuma J."/>
            <person name="Spilker T."/>
        </authorList>
    </citation>
    <scope>NUCLEOTIDE SEQUENCE [LARGE SCALE GENOMIC DNA]</scope>
    <source>
        <strain evidence="1 2">AU17325</strain>
    </source>
</reference>